<proteinExistence type="predicted"/>
<dbReference type="AlphaFoldDB" id="A0A0K0NPJ8"/>
<geneLocation type="plasmid" evidence="2">
    <name>pKPC2-EC14653</name>
</geneLocation>
<feature type="domain" description="HNH nuclease" evidence="1">
    <location>
        <begin position="155"/>
        <end position="219"/>
    </location>
</feature>
<dbReference type="Gene3D" id="1.10.30.50">
    <property type="match status" value="1"/>
</dbReference>
<dbReference type="InterPro" id="IPR002711">
    <property type="entry name" value="HNH"/>
</dbReference>
<evidence type="ECO:0000259" key="1">
    <source>
        <dbReference type="SMART" id="SM00507"/>
    </source>
</evidence>
<keyword evidence="2" id="KW-0255">Endonuclease</keyword>
<protein>
    <submittedName>
        <fullName evidence="2">Putative restriction endonuclease</fullName>
    </submittedName>
</protein>
<name>A0A0K0NPJ8_ENTCL</name>
<organism evidence="2">
    <name type="scientific">Enterobacter cloacae</name>
    <dbReference type="NCBI Taxonomy" id="550"/>
    <lineage>
        <taxon>Bacteria</taxon>
        <taxon>Pseudomonadati</taxon>
        <taxon>Pseudomonadota</taxon>
        <taxon>Gammaproteobacteria</taxon>
        <taxon>Enterobacterales</taxon>
        <taxon>Enterobacteriaceae</taxon>
        <taxon>Enterobacter</taxon>
        <taxon>Enterobacter cloacae complex</taxon>
    </lineage>
</organism>
<dbReference type="Pfam" id="PF01844">
    <property type="entry name" value="HNH"/>
    <property type="match status" value="1"/>
</dbReference>
<dbReference type="GO" id="GO:0008270">
    <property type="term" value="F:zinc ion binding"/>
    <property type="evidence" value="ECO:0007669"/>
    <property type="project" value="InterPro"/>
</dbReference>
<dbReference type="SMART" id="SM00507">
    <property type="entry name" value="HNHc"/>
    <property type="match status" value="1"/>
</dbReference>
<keyword evidence="2" id="KW-0378">Hydrolase</keyword>
<dbReference type="CDD" id="cd00085">
    <property type="entry name" value="HNHc"/>
    <property type="match status" value="1"/>
</dbReference>
<evidence type="ECO:0000313" key="2">
    <source>
        <dbReference type="EMBL" id="AKN19623.1"/>
    </source>
</evidence>
<dbReference type="GO" id="GO:0004519">
    <property type="term" value="F:endonuclease activity"/>
    <property type="evidence" value="ECO:0007669"/>
    <property type="project" value="UniProtKB-KW"/>
</dbReference>
<dbReference type="EMBL" id="KP868646">
    <property type="protein sequence ID" value="AKN19623.1"/>
    <property type="molecule type" value="Genomic_DNA"/>
</dbReference>
<keyword evidence="2" id="KW-0540">Nuclease</keyword>
<dbReference type="RefSeq" id="WP_020804880.1">
    <property type="nucleotide sequence ID" value="NZ_CP039305.1"/>
</dbReference>
<sequence>MNRKQFIQSRGATCRNWTWSWSFINHDDQLVIFGAWDVERDQERAVILREAWEYNARLRKNPGYTQAVEHIGYILGGYDLYTFNMVQATSPDAPDVAVIQDFERRLEKRFLRKEGAVWYADFTASPYPEELSVAGSYIEGATKSITINAYERDPAARRACIAYHGAVCQCCGFDFEKTWGEHGKGFIHVHHIRPLRTLGPDYQIDPVNELVPLCPNCHAMIHRGNEAKPLSVEELRAMMRPSG</sequence>
<gene>
    <name evidence="2" type="ORF">pKPC2_EC14653_00020</name>
</gene>
<dbReference type="GO" id="GO:0003676">
    <property type="term" value="F:nucleic acid binding"/>
    <property type="evidence" value="ECO:0007669"/>
    <property type="project" value="InterPro"/>
</dbReference>
<keyword evidence="2" id="KW-0614">Plasmid</keyword>
<reference evidence="2" key="1">
    <citation type="journal article" date="2015" name="Antimicrob. Agents Chemother.">
        <title>Characterization of an Enterobacter cloacae Strain Producing both KPC and NDM Carbapenemases by Whole-Genome Sequencing.</title>
        <authorList>
            <person name="Wu W."/>
            <person name="Feng Y."/>
            <person name="Carattoli A."/>
            <person name="Zong Z."/>
        </authorList>
    </citation>
    <scope>NUCLEOTIDE SEQUENCE</scope>
    <source>
        <strain evidence="2">WCHECl-14653</strain>
        <plasmid evidence="2">pKPC2-EC14653</plasmid>
    </source>
</reference>
<accession>A0A0K0NPJ8</accession>
<dbReference type="InterPro" id="IPR003615">
    <property type="entry name" value="HNH_nuc"/>
</dbReference>